<keyword evidence="2" id="KW-1185">Reference proteome</keyword>
<dbReference type="EMBL" id="JNGW01000014">
    <property type="protein sequence ID" value="KDR53592.1"/>
    <property type="molecule type" value="Genomic_DNA"/>
</dbReference>
<protein>
    <submittedName>
        <fullName evidence="1">Uncharacterized protein</fullName>
    </submittedName>
</protein>
<dbReference type="Proteomes" id="UP000027442">
    <property type="component" value="Unassembled WGS sequence"/>
</dbReference>
<gene>
    <name evidence="1" type="ORF">HMPREF1991_00387</name>
</gene>
<dbReference type="AlphaFoldDB" id="A0A069QLP7"/>
<accession>A0A069QLP7</accession>
<organism evidence="1 2">
    <name type="scientific">Hoylesella loescheii DSM 19665 = JCM 12249 = ATCC 15930</name>
    <dbReference type="NCBI Taxonomy" id="1122985"/>
    <lineage>
        <taxon>Bacteria</taxon>
        <taxon>Pseudomonadati</taxon>
        <taxon>Bacteroidota</taxon>
        <taxon>Bacteroidia</taxon>
        <taxon>Bacteroidales</taxon>
        <taxon>Prevotellaceae</taxon>
        <taxon>Hoylesella</taxon>
    </lineage>
</organism>
<dbReference type="HOGENOM" id="CLU_1234124_0_0_10"/>
<name>A0A069QLP7_HOYLO</name>
<evidence type="ECO:0000313" key="1">
    <source>
        <dbReference type="EMBL" id="KDR53592.1"/>
    </source>
</evidence>
<reference evidence="1 2" key="1">
    <citation type="submission" date="2013-08" db="EMBL/GenBank/DDBJ databases">
        <authorList>
            <person name="Weinstock G."/>
            <person name="Sodergren E."/>
            <person name="Wylie T."/>
            <person name="Fulton L."/>
            <person name="Fulton R."/>
            <person name="Fronick C."/>
            <person name="O'Laughlin M."/>
            <person name="Godfrey J."/>
            <person name="Miner T."/>
            <person name="Herter B."/>
            <person name="Appelbaum E."/>
            <person name="Cordes M."/>
            <person name="Lek S."/>
            <person name="Wollam A."/>
            <person name="Pepin K.H."/>
            <person name="Palsikar V.B."/>
            <person name="Mitreva M."/>
            <person name="Wilson R.K."/>
        </authorList>
    </citation>
    <scope>NUCLEOTIDE SEQUENCE [LARGE SCALE GENOMIC DNA]</scope>
    <source>
        <strain evidence="1 2">ATCC 15930</strain>
    </source>
</reference>
<evidence type="ECO:0000313" key="2">
    <source>
        <dbReference type="Proteomes" id="UP000027442"/>
    </source>
</evidence>
<proteinExistence type="predicted"/>
<sequence>MFNPLGNLNKCNTFVKKEIIMERITLENFDATYVDPIEEERIDKFVCDEMSRQIHRYIKGMSGSKGIMNKFEAQLSTLSVSEKEVAIARYIDLNRKVTSGLDFKIVLTRAMANYCDTFDYLLTLVNDRRKMVYYLNRIKSKYLRYHEVVEVNGKFGINDGDGNVLVSPKYDFLRRYYTYVDDLCMMPIIAQKDGKMGLILPDGNDTVVADFVYDDISLRDEYPYFEARQGKKKILLETK</sequence>
<dbReference type="PATRIC" id="fig|1122985.7.peg.403"/>
<comment type="caution">
    <text evidence="1">The sequence shown here is derived from an EMBL/GenBank/DDBJ whole genome shotgun (WGS) entry which is preliminary data.</text>
</comment>